<sequence>MDDSSFRRELFFLHFVTLSRQTPQGAHDLSGGGDGPCGAGKSPASAGIRTGTSEGGGFLDTLSKLSSPTMYLICGGIVLFVAVICVVFAVRAWRAGKAIGMDTAVLKRVVTSSASFSVLPAVGILLGVIALSGALGTPWPWLRLSVIGALHYETQVAEGAAEQVGIHLSGSEMTAGAFSTIALLMSVCIMWGMVLNLFLNKRYTRRLAQPAKHSDVTSFGDEAMTAMFIGLVSAYLGSYLGQWISGNGVFTLPETQYRCVRFCARRP</sequence>
<feature type="transmembrane region" description="Helical" evidence="2">
    <location>
        <begin position="114"/>
        <end position="135"/>
    </location>
</feature>
<organism evidence="3">
    <name type="scientific">uncultured bacterium Contig12</name>
    <dbReference type="NCBI Taxonomy" id="1393397"/>
    <lineage>
        <taxon>Bacteria</taxon>
        <taxon>environmental samples</taxon>
    </lineage>
</organism>
<evidence type="ECO:0000256" key="1">
    <source>
        <dbReference type="SAM" id="MobiDB-lite"/>
    </source>
</evidence>
<reference evidence="3" key="1">
    <citation type="journal article" date="2013" name="PLoS ONE">
        <title>Metagenomic insights into the carbohydrate-active enzymes carried by the microorganisms adhering to solid digesta in the rumen of cows.</title>
        <authorList>
            <person name="Wang L."/>
            <person name="Hatem A."/>
            <person name="Catalyurek U.V."/>
            <person name="Morrison M."/>
            <person name="Yu Z."/>
        </authorList>
    </citation>
    <scope>NUCLEOTIDE SEQUENCE</scope>
</reference>
<evidence type="ECO:0000313" key="3">
    <source>
        <dbReference type="EMBL" id="AHF24733.1"/>
    </source>
</evidence>
<keyword evidence="2" id="KW-1133">Transmembrane helix</keyword>
<dbReference type="AlphaFoldDB" id="W0FIS6"/>
<dbReference type="EMBL" id="KC246804">
    <property type="protein sequence ID" value="AHF24733.1"/>
    <property type="molecule type" value="Genomic_DNA"/>
</dbReference>
<feature type="region of interest" description="Disordered" evidence="1">
    <location>
        <begin position="23"/>
        <end position="46"/>
    </location>
</feature>
<evidence type="ECO:0000256" key="2">
    <source>
        <dbReference type="SAM" id="Phobius"/>
    </source>
</evidence>
<feature type="transmembrane region" description="Helical" evidence="2">
    <location>
        <begin position="70"/>
        <end position="93"/>
    </location>
</feature>
<proteinExistence type="predicted"/>
<accession>W0FIS6</accession>
<dbReference type="InterPro" id="IPR032479">
    <property type="entry name" value="DUF5058"/>
</dbReference>
<name>W0FIS6_9BACT</name>
<keyword evidence="2" id="KW-0472">Membrane</keyword>
<dbReference type="Pfam" id="PF16481">
    <property type="entry name" value="DUF5058"/>
    <property type="match status" value="1"/>
</dbReference>
<protein>
    <submittedName>
        <fullName evidence="3">Putative membrane protein</fullName>
    </submittedName>
</protein>
<keyword evidence="2" id="KW-0812">Transmembrane</keyword>
<feature type="transmembrane region" description="Helical" evidence="2">
    <location>
        <begin position="177"/>
        <end position="199"/>
    </location>
</feature>